<accession>A0A9P8RST3</accession>
<evidence type="ECO:0000256" key="3">
    <source>
        <dbReference type="ARBA" id="ARBA00044493"/>
    </source>
</evidence>
<feature type="repeat" description="PPR" evidence="5">
    <location>
        <begin position="463"/>
        <end position="497"/>
    </location>
</feature>
<evidence type="ECO:0000256" key="1">
    <source>
        <dbReference type="ARBA" id="ARBA00006192"/>
    </source>
</evidence>
<dbReference type="InterPro" id="IPR057027">
    <property type="entry name" value="TPR_mt"/>
</dbReference>
<evidence type="ECO:0000313" key="7">
    <source>
        <dbReference type="EMBL" id="KAH0565350.1"/>
    </source>
</evidence>
<evidence type="ECO:0000256" key="2">
    <source>
        <dbReference type="ARBA" id="ARBA00022737"/>
    </source>
</evidence>
<dbReference type="NCBIfam" id="TIGR00756">
    <property type="entry name" value="PPR"/>
    <property type="match status" value="3"/>
</dbReference>
<comment type="subunit">
    <text evidence="4">Binds to mitochondrial small subunit 15S rRNA.</text>
</comment>
<evidence type="ECO:0000313" key="8">
    <source>
        <dbReference type="Proteomes" id="UP000750711"/>
    </source>
</evidence>
<dbReference type="Pfam" id="PF13812">
    <property type="entry name" value="PPR_3"/>
    <property type="match status" value="2"/>
</dbReference>
<dbReference type="InterPro" id="IPR002885">
    <property type="entry name" value="PPR_rpt"/>
</dbReference>
<name>A0A9P8RST3_9PEZI</name>
<dbReference type="PANTHER" id="PTHR47936:SF1">
    <property type="entry name" value="PENTATRICOPEPTIDE REPEAT-CONTAINING PROTEIN GUN1, CHLOROPLASTIC"/>
    <property type="match status" value="1"/>
</dbReference>
<evidence type="ECO:0000256" key="4">
    <source>
        <dbReference type="ARBA" id="ARBA00044511"/>
    </source>
</evidence>
<feature type="repeat" description="PPR" evidence="5">
    <location>
        <begin position="428"/>
        <end position="462"/>
    </location>
</feature>
<dbReference type="Pfam" id="PF23276">
    <property type="entry name" value="TPR_24"/>
    <property type="match status" value="1"/>
</dbReference>
<comment type="function">
    <text evidence="3">Regulates mitochondrial small subunit maturation by controlling 15S rRNA 5'-end processing. Localizes to the 5' precursor of the 15S rRNA in a position that is subsequently occupied by mS47 in the mature yeast mtSSU. Uses structure and sequence-specific RNA recognition, binding to a single-stranded region of the precursor and specifically recognizing bases -6 to -1. The exchange of Ccm1 for mS47 is coupled to the irreversible removal of precursor rRNA that is accompanied by conformational changes of the mitoribosomal proteins uS5m and mS26. These conformational changes signal completion of 5'-end rRNA processing through protection of the mature 5'-end of the 15S rRNA and stabilization of mS47. The removal of the 5' precursor together with the dissociation of Ccm1 may be catalyzed by the 5'-3' exoribonuclease Pet127. Involved in the specific removal of group I introns in mitochondrial encoded transcripts.</text>
</comment>
<dbReference type="PANTHER" id="PTHR47936">
    <property type="entry name" value="PPR_LONG DOMAIN-CONTAINING PROTEIN"/>
    <property type="match status" value="1"/>
</dbReference>
<protein>
    <recommendedName>
        <fullName evidence="6">Pentatricopeptide repeat-containing protein-mitochondrial domain-containing protein</fullName>
    </recommendedName>
</protein>
<dbReference type="InterPro" id="IPR011990">
    <property type="entry name" value="TPR-like_helical_dom_sf"/>
</dbReference>
<dbReference type="Gene3D" id="1.25.40.10">
    <property type="entry name" value="Tetratricopeptide repeat domain"/>
    <property type="match status" value="3"/>
</dbReference>
<comment type="similarity">
    <text evidence="1">Belongs to the CCM1 family.</text>
</comment>
<sequence length="570" mass="65268">MEDIGATEEGVVLVGEVEAEDEERIHINSLREPHLEIEFRTKPFYSKSPHNPRPKEQPKGILTAKGLADTSSEALHEKLLWDALEGNVREIRQIVDHLIRERHEQPNLMHYGALIQANVSPRRGSAAMVAAILNEMKDEGIVPDSDVYGSVLQALSVHPDYILRNSVLDEMHQRWYNLRRQGWHDIICGLIRERQYELALDKLEHLQREGIKVKPWLYDQLTYALCEAEEFDEALKIMKFRVMREDPWISGNSWYCLLDAASRCYHYDSTRYAWKKRVETNFINPSDGICINVLNTAARHGDFVLATDVFRVLGNRLVRFEIHHYEALLEAYARGGDIRSALTVLCVMADAGIEPSDASTRAIYRSLCKQPDGHKRAFEILHLLRRDGRSTPIAAINCVLEAPASLGDITQALEYYKQLRDLRPDGPNIATFNVLLRGCGMSRRKDSAMFLVSEMQALGIRPVALTYDRLILVCVQEDNYEDAFKYLEEMEAQGWMPRIGTYKALAVKCAKSGDRRARELTAKLERKGIKTVEICRELDKFWGSERMENTEILEQQGNGESRESIMYDSV</sequence>
<feature type="repeat" description="PPR" evidence="5">
    <location>
        <begin position="321"/>
        <end position="355"/>
    </location>
</feature>
<feature type="domain" description="Pentatricopeptide repeat-containing protein-mitochondrial" evidence="6">
    <location>
        <begin position="287"/>
        <end position="418"/>
    </location>
</feature>
<organism evidence="7 8">
    <name type="scientific">Trichoglossum hirsutum</name>
    <dbReference type="NCBI Taxonomy" id="265104"/>
    <lineage>
        <taxon>Eukaryota</taxon>
        <taxon>Fungi</taxon>
        <taxon>Dikarya</taxon>
        <taxon>Ascomycota</taxon>
        <taxon>Pezizomycotina</taxon>
        <taxon>Geoglossomycetes</taxon>
        <taxon>Geoglossales</taxon>
        <taxon>Geoglossaceae</taxon>
        <taxon>Trichoglossum</taxon>
    </lineage>
</organism>
<dbReference type="AlphaFoldDB" id="A0A9P8RST3"/>
<dbReference type="Proteomes" id="UP000750711">
    <property type="component" value="Unassembled WGS sequence"/>
</dbReference>
<gene>
    <name evidence="7" type="ORF">GP486_001251</name>
</gene>
<dbReference type="PROSITE" id="PS51375">
    <property type="entry name" value="PPR"/>
    <property type="match status" value="3"/>
</dbReference>
<dbReference type="EMBL" id="JAGHQM010000104">
    <property type="protein sequence ID" value="KAH0565350.1"/>
    <property type="molecule type" value="Genomic_DNA"/>
</dbReference>
<reference evidence="7" key="1">
    <citation type="submission" date="2021-03" db="EMBL/GenBank/DDBJ databases">
        <title>Comparative genomics and phylogenomic investigation of the class Geoglossomycetes provide insights into ecological specialization and systematics.</title>
        <authorList>
            <person name="Melie T."/>
            <person name="Pirro S."/>
            <person name="Miller A.N."/>
            <person name="Quandt A."/>
        </authorList>
    </citation>
    <scope>NUCLEOTIDE SEQUENCE</scope>
    <source>
        <strain evidence="7">CAQ_001_2017</strain>
    </source>
</reference>
<evidence type="ECO:0000259" key="6">
    <source>
        <dbReference type="Pfam" id="PF23276"/>
    </source>
</evidence>
<proteinExistence type="inferred from homology"/>
<evidence type="ECO:0000256" key="5">
    <source>
        <dbReference type="PROSITE-ProRule" id="PRU00708"/>
    </source>
</evidence>
<comment type="caution">
    <text evidence="7">The sequence shown here is derived from an EMBL/GenBank/DDBJ whole genome shotgun (WGS) entry which is preliminary data.</text>
</comment>
<keyword evidence="2" id="KW-0677">Repeat</keyword>
<keyword evidence="8" id="KW-1185">Reference proteome</keyword>